<dbReference type="PANTHER" id="PTHR35566">
    <property type="entry name" value="BLR3599 PROTEIN"/>
    <property type="match status" value="1"/>
</dbReference>
<gene>
    <name evidence="1" type="ORF">XVE_2028</name>
</gene>
<dbReference type="InterPro" id="IPR010263">
    <property type="entry name" value="T6SS_TssK"/>
</dbReference>
<dbReference type="PANTHER" id="PTHR35566:SF1">
    <property type="entry name" value="TYPE VI SECRETION SYSTEM BASEPLATE COMPONENT TSSK1"/>
    <property type="match status" value="1"/>
</dbReference>
<dbReference type="Pfam" id="PF05936">
    <property type="entry name" value="T6SS_VasE"/>
    <property type="match status" value="1"/>
</dbReference>
<name>F0BD16_9XANT</name>
<dbReference type="Proteomes" id="UP000003299">
    <property type="component" value="Unassembled WGS sequence"/>
</dbReference>
<evidence type="ECO:0000313" key="2">
    <source>
        <dbReference type="Proteomes" id="UP000003299"/>
    </source>
</evidence>
<sequence>MTLAHGTPCGGAWRFHSEWIMHNNKVVWSEGLFLRPQHLQQQERYLERYVDLRAARLRPYAWGVSELEWETDLLAVGKLGLRRARGVFADGTPFAMPGDDPLPVALEVDPNCRDQIVYLTLPLRVPAQPELGRPESPADQLFRYRVRETESGDASGSTSEAVLMEVGGLSTRLLPQSQPLDGLDRIAVARIIESRSDRQVILDPHFIPSAMVCQAAARLTTFLTELLGLLHQRGEALAARVTLTDRGGAADIADFLLLQVVNRWQPQITHWAAAPLVHPEELFRALVALAGELSTFTAPGKRPPAWPAYRHEAQQDSFEPVIGALRSSLSAVLEQTATPLPMQARKFGVWVAMVPDPSLLDSAAFVLAAKADMPSEELRRQLPAHAKIGPVEQIRDLVNLQLPGIVATPMAVAPRQIPYHAGYLYFEFDKSAALWRTLKTSGGIAFHFGSEFAGLDLQLWAIRS</sequence>
<proteinExistence type="predicted"/>
<dbReference type="EMBL" id="AEQV01000059">
    <property type="protein sequence ID" value="EGD09688.1"/>
    <property type="molecule type" value="Genomic_DNA"/>
</dbReference>
<dbReference type="NCBIfam" id="TIGR03353">
    <property type="entry name" value="VI_chp_4"/>
    <property type="match status" value="1"/>
</dbReference>
<evidence type="ECO:0000313" key="1">
    <source>
        <dbReference type="EMBL" id="EGD09688.1"/>
    </source>
</evidence>
<reference evidence="1 2" key="1">
    <citation type="journal article" date="2011" name="BMC Genomics">
        <title>Comparative genomics reveals diversity among xanthomonads infecting tomato and pepper.</title>
        <authorList>
            <person name="Potnis N."/>
            <person name="Krasileva K."/>
            <person name="Chow V."/>
            <person name="Almeida N.F."/>
            <person name="Patil P.B."/>
            <person name="Ryan R.P."/>
            <person name="Sharlach M."/>
            <person name="Behlau F."/>
            <person name="Dow J.M."/>
            <person name="Momol M.T."/>
            <person name="White F.F."/>
            <person name="Preston J.F."/>
            <person name="Vinatzer B.A."/>
            <person name="Koebnik R."/>
            <person name="Setubal J.C."/>
            <person name="Norman D.J."/>
            <person name="Staskawicz B.J."/>
            <person name="Jones J.B."/>
        </authorList>
    </citation>
    <scope>NUCLEOTIDE SEQUENCE [LARGE SCALE GENOMIC DNA]</scope>
    <source>
        <strain evidence="1 2">ATCC 35937</strain>
    </source>
</reference>
<dbReference type="AlphaFoldDB" id="F0BD16"/>
<dbReference type="eggNOG" id="COG3522">
    <property type="taxonomic scope" value="Bacteria"/>
</dbReference>
<accession>F0BD16</accession>
<comment type="caution">
    <text evidence="1">The sequence shown here is derived from an EMBL/GenBank/DDBJ whole genome shotgun (WGS) entry which is preliminary data.</text>
</comment>
<protein>
    <submittedName>
        <fullName evidence="1">Type VI secretion protein, VC_A0114 family</fullName>
    </submittedName>
</protein>
<organism evidence="1 2">
    <name type="scientific">Xanthomonas vesicatoria ATCC 35937</name>
    <dbReference type="NCBI Taxonomy" id="925775"/>
    <lineage>
        <taxon>Bacteria</taxon>
        <taxon>Pseudomonadati</taxon>
        <taxon>Pseudomonadota</taxon>
        <taxon>Gammaproteobacteria</taxon>
        <taxon>Lysobacterales</taxon>
        <taxon>Lysobacteraceae</taxon>
        <taxon>Xanthomonas</taxon>
    </lineage>
</organism>